<dbReference type="CDD" id="cd00311">
    <property type="entry name" value="TIM"/>
    <property type="match status" value="1"/>
</dbReference>
<comment type="subunit">
    <text evidence="3">Homodimer.</text>
</comment>
<gene>
    <name evidence="4" type="primary">tpiA</name>
    <name evidence="4" type="ORF">CULFYP111_00463</name>
</gene>
<evidence type="ECO:0000256" key="3">
    <source>
        <dbReference type="RuleBase" id="RU363013"/>
    </source>
</evidence>
<accession>A0A6N2RMZ6</accession>
<dbReference type="EC" id="5.3.1.1" evidence="3"/>
<dbReference type="Gene3D" id="3.20.20.70">
    <property type="entry name" value="Aldolase class I"/>
    <property type="match status" value="1"/>
</dbReference>
<dbReference type="SUPFAM" id="SSF51351">
    <property type="entry name" value="Triosephosphate isomerase (TIM)"/>
    <property type="match status" value="1"/>
</dbReference>
<evidence type="ECO:0000256" key="2">
    <source>
        <dbReference type="ARBA" id="ARBA00023235"/>
    </source>
</evidence>
<comment type="pathway">
    <text evidence="3">Carbohydrate biosynthesis; gluconeogenesis.</text>
</comment>
<evidence type="ECO:0000313" key="4">
    <source>
        <dbReference type="EMBL" id="VYS80960.1"/>
    </source>
</evidence>
<sequence>MIFAANLKCNHTRNSFLEYASVLNNFLKNRKSCEKSDEIFVFPTSSAFLEGDFVFNQGAQNFYPVKNGSFTGEIGSEILDEFGIKTVLVGHSERRALGENNEFLKAKFEFAKKNGYKIIFCIGESDITYMNASTKRFLKSQLEGLDLEYENLNLAYEPIWAIGTGRSAKISEISEVLDFLRTFTDAPLLYGGSVNLNNISKILSVKNCDGVLVGSASLDVNNFINLINHKKDKR</sequence>
<dbReference type="GO" id="GO:0046166">
    <property type="term" value="P:glyceraldehyde-3-phosphate biosynthetic process"/>
    <property type="evidence" value="ECO:0007669"/>
    <property type="project" value="TreeGrafter"/>
</dbReference>
<comment type="subcellular location">
    <subcellularLocation>
        <location evidence="3">Cytoplasm</location>
    </subcellularLocation>
</comment>
<comment type="similarity">
    <text evidence="1 3">Belongs to the triosephosphate isomerase family.</text>
</comment>
<dbReference type="InterPro" id="IPR000652">
    <property type="entry name" value="Triosephosphate_isomerase"/>
</dbReference>
<proteinExistence type="inferred from homology"/>
<dbReference type="PROSITE" id="PS00171">
    <property type="entry name" value="TIM_1"/>
    <property type="match status" value="1"/>
</dbReference>
<dbReference type="GO" id="GO:0006096">
    <property type="term" value="P:glycolytic process"/>
    <property type="evidence" value="ECO:0007669"/>
    <property type="project" value="UniProtKB-UniPathway"/>
</dbReference>
<dbReference type="GO" id="GO:0006094">
    <property type="term" value="P:gluconeogenesis"/>
    <property type="evidence" value="ECO:0007669"/>
    <property type="project" value="UniProtKB-UniPathway"/>
</dbReference>
<dbReference type="NCBIfam" id="NF000728">
    <property type="entry name" value="PRK00042.3-2"/>
    <property type="match status" value="1"/>
</dbReference>
<keyword evidence="3" id="KW-0324">Glycolysis</keyword>
<dbReference type="PROSITE" id="PS51440">
    <property type="entry name" value="TIM_2"/>
    <property type="match status" value="1"/>
</dbReference>
<dbReference type="PANTHER" id="PTHR21139:SF42">
    <property type="entry name" value="TRIOSEPHOSPHATE ISOMERASE"/>
    <property type="match status" value="1"/>
</dbReference>
<dbReference type="GO" id="GO:0005829">
    <property type="term" value="C:cytosol"/>
    <property type="evidence" value="ECO:0007669"/>
    <property type="project" value="TreeGrafter"/>
</dbReference>
<dbReference type="InterPro" id="IPR035990">
    <property type="entry name" value="TIM_sf"/>
</dbReference>
<dbReference type="Pfam" id="PF00121">
    <property type="entry name" value="TIM"/>
    <property type="match status" value="1"/>
</dbReference>
<dbReference type="UniPathway" id="UPA00138"/>
<dbReference type="GO" id="GO:0019563">
    <property type="term" value="P:glycerol catabolic process"/>
    <property type="evidence" value="ECO:0007669"/>
    <property type="project" value="TreeGrafter"/>
</dbReference>
<dbReference type="GO" id="GO:0004807">
    <property type="term" value="F:triose-phosphate isomerase activity"/>
    <property type="evidence" value="ECO:0007669"/>
    <property type="project" value="UniProtKB-EC"/>
</dbReference>
<dbReference type="UniPathway" id="UPA00109">
    <property type="reaction ID" value="UER00189"/>
</dbReference>
<keyword evidence="3" id="KW-0963">Cytoplasm</keyword>
<dbReference type="EMBL" id="CACRSK010000001">
    <property type="protein sequence ID" value="VYS80960.1"/>
    <property type="molecule type" value="Genomic_DNA"/>
</dbReference>
<evidence type="ECO:0000256" key="1">
    <source>
        <dbReference type="ARBA" id="ARBA00007422"/>
    </source>
</evidence>
<dbReference type="PANTHER" id="PTHR21139">
    <property type="entry name" value="TRIOSEPHOSPHATE ISOMERASE"/>
    <property type="match status" value="1"/>
</dbReference>
<protein>
    <recommendedName>
        <fullName evidence="3">Triosephosphate isomerase</fullName>
        <ecNumber evidence="3">5.3.1.1</ecNumber>
    </recommendedName>
</protein>
<dbReference type="InterPro" id="IPR020861">
    <property type="entry name" value="Triosephosphate_isomerase_AS"/>
</dbReference>
<comment type="catalytic activity">
    <reaction evidence="3">
        <text>D-glyceraldehyde 3-phosphate = dihydroxyacetone phosphate</text>
        <dbReference type="Rhea" id="RHEA:18585"/>
        <dbReference type="ChEBI" id="CHEBI:57642"/>
        <dbReference type="ChEBI" id="CHEBI:59776"/>
        <dbReference type="EC" id="5.3.1.1"/>
    </reaction>
</comment>
<dbReference type="RefSeq" id="WP_156846947.1">
    <property type="nucleotide sequence ID" value="NZ_CACRSK010000001.1"/>
</dbReference>
<organism evidence="4">
    <name type="scientific">Campylobacter ureolyticus</name>
    <dbReference type="NCBI Taxonomy" id="827"/>
    <lineage>
        <taxon>Bacteria</taxon>
        <taxon>Pseudomonadati</taxon>
        <taxon>Campylobacterota</taxon>
        <taxon>Epsilonproteobacteria</taxon>
        <taxon>Campylobacterales</taxon>
        <taxon>Campylobacteraceae</taxon>
        <taxon>Campylobacter</taxon>
    </lineage>
</organism>
<dbReference type="InterPro" id="IPR013785">
    <property type="entry name" value="Aldolase_TIM"/>
</dbReference>
<keyword evidence="2 3" id="KW-0413">Isomerase</keyword>
<keyword evidence="3" id="KW-0312">Gluconeogenesis</keyword>
<reference evidence="4" key="1">
    <citation type="submission" date="2019-11" db="EMBL/GenBank/DDBJ databases">
        <authorList>
            <person name="Feng L."/>
        </authorList>
    </citation>
    <scope>NUCLEOTIDE SEQUENCE</scope>
    <source>
        <strain evidence="4">CUreolyticusLFYP111</strain>
    </source>
</reference>
<dbReference type="AlphaFoldDB" id="A0A6N2RMZ6"/>
<name>A0A6N2RMZ6_9BACT</name>
<comment type="pathway">
    <text evidence="3">Carbohydrate degradation; glycolysis; D-glyceraldehyde 3-phosphate from glycerone phosphate: step 1/1.</text>
</comment>